<protein>
    <submittedName>
        <fullName evidence="2">DUF296 domain-containing protein</fullName>
    </submittedName>
</protein>
<sequence length="109" mass="11437">MFVLEVNDGELIAAIEEQAAEHGIENAAIVSLIGGVDSFVVSTMPSDAPSKDLISSYAMPGEMHGAGEIRNGKAHVHVTMGVQGDRGVAGHLHSAEVGHWFARAYVIPC</sequence>
<dbReference type="Pfam" id="PF03479">
    <property type="entry name" value="PCC"/>
    <property type="match status" value="1"/>
</dbReference>
<dbReference type="PROSITE" id="PS51742">
    <property type="entry name" value="PPC"/>
    <property type="match status" value="1"/>
</dbReference>
<dbReference type="Gene3D" id="3.30.1330.80">
    <property type="entry name" value="Hypothetical protein, similar to alpha- acetolactate decarboxylase, domain 2"/>
    <property type="match status" value="1"/>
</dbReference>
<dbReference type="InterPro" id="IPR005175">
    <property type="entry name" value="PPC_dom"/>
</dbReference>
<evidence type="ECO:0000313" key="2">
    <source>
        <dbReference type="EMBL" id="QFZ23443.1"/>
    </source>
</evidence>
<dbReference type="EMBL" id="CP034550">
    <property type="protein sequence ID" value="QFZ23443.1"/>
    <property type="molecule type" value="Genomic_DNA"/>
</dbReference>
<dbReference type="AlphaFoldDB" id="A0A5Q0HC01"/>
<reference evidence="3" key="1">
    <citation type="journal article" date="2021" name="Curr. Microbiol.">
        <title>Complete genome of nocamycin-producing strain Saccharothrix syringae NRRL B-16468 reveals the biosynthetic potential for secondary metabolites.</title>
        <authorList>
            <person name="Mo X."/>
            <person name="Yang S."/>
        </authorList>
    </citation>
    <scope>NUCLEOTIDE SEQUENCE [LARGE SCALE GENOMIC DNA]</scope>
    <source>
        <strain evidence="3">ATCC 51364 / DSM 43886 / JCM 6844 / KCTC 9398 / NBRC 14523 / NRRL B-16468 / INA 2240</strain>
    </source>
</reference>
<evidence type="ECO:0000259" key="1">
    <source>
        <dbReference type="PROSITE" id="PS51742"/>
    </source>
</evidence>
<evidence type="ECO:0000313" key="3">
    <source>
        <dbReference type="Proteomes" id="UP000325787"/>
    </source>
</evidence>
<organism evidence="2 3">
    <name type="scientific">Saccharothrix syringae</name>
    <name type="common">Nocardiopsis syringae</name>
    <dbReference type="NCBI Taxonomy" id="103733"/>
    <lineage>
        <taxon>Bacteria</taxon>
        <taxon>Bacillati</taxon>
        <taxon>Actinomycetota</taxon>
        <taxon>Actinomycetes</taxon>
        <taxon>Pseudonocardiales</taxon>
        <taxon>Pseudonocardiaceae</taxon>
        <taxon>Saccharothrix</taxon>
    </lineage>
</organism>
<dbReference type="Proteomes" id="UP000325787">
    <property type="component" value="Chromosome"/>
</dbReference>
<dbReference type="KEGG" id="ssyi:EKG83_43770"/>
<dbReference type="RefSeq" id="WP_084716053.1">
    <property type="nucleotide sequence ID" value="NZ_CP034550.1"/>
</dbReference>
<gene>
    <name evidence="2" type="ORF">EKG83_43770</name>
</gene>
<proteinExistence type="predicted"/>
<feature type="domain" description="PPC" evidence="1">
    <location>
        <begin position="1"/>
        <end position="109"/>
    </location>
</feature>
<name>A0A5Q0HC01_SACSY</name>
<keyword evidence="3" id="KW-1185">Reference proteome</keyword>
<dbReference type="OrthoDB" id="3383570at2"/>
<dbReference type="SUPFAM" id="SSF117856">
    <property type="entry name" value="AF0104/ALDC/Ptd012-like"/>
    <property type="match status" value="1"/>
</dbReference>
<accession>A0A5Q0HC01</accession>